<evidence type="ECO:0008006" key="3">
    <source>
        <dbReference type="Google" id="ProtNLM"/>
    </source>
</evidence>
<dbReference type="InterPro" id="IPR029787">
    <property type="entry name" value="Nucleotide_cyclase"/>
</dbReference>
<proteinExistence type="predicted"/>
<sequence>MNRHQILPRHRTILVLDIEGSTSRTDTAKARLRSSMYAILEEALRSSGIAAEHHDPPADRGDGALILVHPVDEAPKTLLLNRVIPRLAEQLTVQDPEHSFRLRVVLHAGEVNYDSQGVFGEALDIAFRLLDAPEVKRKLRTIDAPLVLVVSHDIYQSVIRHGYEGIDHKSFEPAVKVRVAGARHRGWIHIPEQRRAGERFLGRLEPPVTLTTNRG</sequence>
<dbReference type="SUPFAM" id="SSF55073">
    <property type="entry name" value="Nucleotide cyclase"/>
    <property type="match status" value="1"/>
</dbReference>
<dbReference type="Gene3D" id="3.30.70.1230">
    <property type="entry name" value="Nucleotide cyclase"/>
    <property type="match status" value="1"/>
</dbReference>
<evidence type="ECO:0000313" key="1">
    <source>
        <dbReference type="EMBL" id="SDZ42428.1"/>
    </source>
</evidence>
<dbReference type="Proteomes" id="UP000199515">
    <property type="component" value="Unassembled WGS sequence"/>
</dbReference>
<accession>A0A1H3SXR8</accession>
<gene>
    <name evidence="1" type="ORF">SAMN05421504_11628</name>
</gene>
<keyword evidence="2" id="KW-1185">Reference proteome</keyword>
<dbReference type="AlphaFoldDB" id="A0A1H3SXR8"/>
<dbReference type="EMBL" id="FNON01000016">
    <property type="protein sequence ID" value="SDZ42428.1"/>
    <property type="molecule type" value="Genomic_DNA"/>
</dbReference>
<protein>
    <recommendedName>
        <fullName evidence="3">Guanylate cyclase domain-containing protein</fullName>
    </recommendedName>
</protein>
<dbReference type="RefSeq" id="WP_176969043.1">
    <property type="nucleotide sequence ID" value="NZ_FNON01000016.1"/>
</dbReference>
<organism evidence="1 2">
    <name type="scientific">Amycolatopsis xylanica</name>
    <dbReference type="NCBI Taxonomy" id="589385"/>
    <lineage>
        <taxon>Bacteria</taxon>
        <taxon>Bacillati</taxon>
        <taxon>Actinomycetota</taxon>
        <taxon>Actinomycetes</taxon>
        <taxon>Pseudonocardiales</taxon>
        <taxon>Pseudonocardiaceae</taxon>
        <taxon>Amycolatopsis</taxon>
    </lineage>
</organism>
<dbReference type="STRING" id="589385.SAMN05421504_11628"/>
<name>A0A1H3SXR8_9PSEU</name>
<evidence type="ECO:0000313" key="2">
    <source>
        <dbReference type="Proteomes" id="UP000199515"/>
    </source>
</evidence>
<reference evidence="1 2" key="1">
    <citation type="submission" date="2016-10" db="EMBL/GenBank/DDBJ databases">
        <authorList>
            <person name="de Groot N.N."/>
        </authorList>
    </citation>
    <scope>NUCLEOTIDE SEQUENCE [LARGE SCALE GENOMIC DNA]</scope>
    <source>
        <strain evidence="1 2">CPCC 202699</strain>
    </source>
</reference>